<evidence type="ECO:0000256" key="8">
    <source>
        <dbReference type="HAMAP-Rule" id="MF_00972"/>
    </source>
</evidence>
<dbReference type="EC" id="3.5.4.33" evidence="8"/>
<protein>
    <recommendedName>
        <fullName evidence="8">tRNA-specific adenosine deaminase</fullName>
        <ecNumber evidence="8">3.5.4.33</ecNumber>
    </recommendedName>
</protein>
<gene>
    <name evidence="8" type="primary">tadA</name>
    <name evidence="10" type="ORF">SE37_14210</name>
</gene>
<dbReference type="CDD" id="cd01285">
    <property type="entry name" value="nucleoside_deaminase"/>
    <property type="match status" value="1"/>
</dbReference>
<dbReference type="PROSITE" id="PS00903">
    <property type="entry name" value="CYT_DCMP_DEAMINASES_1"/>
    <property type="match status" value="1"/>
</dbReference>
<evidence type="ECO:0000259" key="9">
    <source>
        <dbReference type="PROSITE" id="PS51747"/>
    </source>
</evidence>
<dbReference type="PROSITE" id="PS51747">
    <property type="entry name" value="CYT_DCMP_DEAMINASES_2"/>
    <property type="match status" value="1"/>
</dbReference>
<keyword evidence="5 8" id="KW-0378">Hydrolase</keyword>
<feature type="binding site" evidence="8">
    <location>
        <position position="94"/>
    </location>
    <ligand>
        <name>Zn(2+)</name>
        <dbReference type="ChEBI" id="CHEBI:29105"/>
        <note>catalytic</note>
    </ligand>
</feature>
<dbReference type="SUPFAM" id="SSF53927">
    <property type="entry name" value="Cytidine deaminase-like"/>
    <property type="match status" value="1"/>
</dbReference>
<feature type="domain" description="CMP/dCMP-type deaminase" evidence="9">
    <location>
        <begin position="10"/>
        <end position="129"/>
    </location>
</feature>
<dbReference type="InterPro" id="IPR028883">
    <property type="entry name" value="tRNA_aden_deaminase"/>
</dbReference>
<dbReference type="GO" id="GO:0052717">
    <property type="term" value="F:tRNA-specific adenosine-34 deaminase activity"/>
    <property type="evidence" value="ECO:0007669"/>
    <property type="project" value="UniProtKB-UniRule"/>
</dbReference>
<dbReference type="AlphaFoldDB" id="A0A0C1TWA5"/>
<keyword evidence="11" id="KW-1185">Reference proteome</keyword>
<evidence type="ECO:0000313" key="10">
    <source>
        <dbReference type="EMBL" id="KIE43698.1"/>
    </source>
</evidence>
<comment type="function">
    <text evidence="8">Catalyzes the deamination of adenosine to inosine at the wobble position 34 of tRNA(Arg2).</text>
</comment>
<dbReference type="PANTHER" id="PTHR11079:SF202">
    <property type="entry name" value="TRNA-SPECIFIC ADENOSINE DEAMINASE"/>
    <property type="match status" value="1"/>
</dbReference>
<proteinExistence type="inferred from homology"/>
<dbReference type="EMBL" id="JXBL01000001">
    <property type="protein sequence ID" value="KIE43698.1"/>
    <property type="molecule type" value="Genomic_DNA"/>
</dbReference>
<dbReference type="InterPro" id="IPR016192">
    <property type="entry name" value="APOBEC/CMP_deaminase_Zn-bd"/>
</dbReference>
<dbReference type="GO" id="GO:0008270">
    <property type="term" value="F:zinc ion binding"/>
    <property type="evidence" value="ECO:0007669"/>
    <property type="project" value="UniProtKB-UniRule"/>
</dbReference>
<evidence type="ECO:0000256" key="6">
    <source>
        <dbReference type="ARBA" id="ARBA00022833"/>
    </source>
</evidence>
<sequence length="179" mass="19933">MPSLKKKPVRDDAYWMEKAIREAAKASARDEVPIGAVIVRNGAVIGRGYNLREGSNDPSAHAEMIAIRQAARRSANWRLTGATLYVTLEPCLMCMGAIILARLERVVFGCYDPKGGAAGSLYDLSSDPRLNHQVRLTPGVCREECATMLSDFFRDLRRRKKTKTTPVLFTDERKVPPEP</sequence>
<evidence type="ECO:0000256" key="2">
    <source>
        <dbReference type="ARBA" id="ARBA00011738"/>
    </source>
</evidence>
<dbReference type="Proteomes" id="UP000031433">
    <property type="component" value="Unassembled WGS sequence"/>
</dbReference>
<reference evidence="10 11" key="1">
    <citation type="submission" date="2015-01" db="EMBL/GenBank/DDBJ databases">
        <title>Genome sequence of the anaerobic bacterium Geobacter soli GSS01, a dissimilatory Fe(III) reducer from soil.</title>
        <authorList>
            <person name="Yang G."/>
            <person name="Zhou S."/>
        </authorList>
    </citation>
    <scope>NUCLEOTIDE SEQUENCE [LARGE SCALE GENOMIC DNA]</scope>
    <source>
        <strain evidence="10 11">GSS01</strain>
    </source>
</reference>
<comment type="cofactor">
    <cofactor evidence="8">
        <name>Zn(2+)</name>
        <dbReference type="ChEBI" id="CHEBI:29105"/>
    </cofactor>
    <text evidence="8">Binds 1 zinc ion per subunit.</text>
</comment>
<feature type="active site" description="Proton donor" evidence="8">
    <location>
        <position position="63"/>
    </location>
</feature>
<dbReference type="FunFam" id="3.40.140.10:FF:000005">
    <property type="entry name" value="tRNA-specific adenosine deaminase"/>
    <property type="match status" value="1"/>
</dbReference>
<evidence type="ECO:0000256" key="3">
    <source>
        <dbReference type="ARBA" id="ARBA00022694"/>
    </source>
</evidence>
<dbReference type="InterPro" id="IPR002125">
    <property type="entry name" value="CMP_dCMP_dom"/>
</dbReference>
<evidence type="ECO:0000256" key="4">
    <source>
        <dbReference type="ARBA" id="ARBA00022723"/>
    </source>
</evidence>
<comment type="caution">
    <text evidence="10">The sequence shown here is derived from an EMBL/GenBank/DDBJ whole genome shotgun (WGS) entry which is preliminary data.</text>
</comment>
<evidence type="ECO:0000256" key="5">
    <source>
        <dbReference type="ARBA" id="ARBA00022801"/>
    </source>
</evidence>
<evidence type="ECO:0000256" key="1">
    <source>
        <dbReference type="ARBA" id="ARBA00010669"/>
    </source>
</evidence>
<feature type="binding site" evidence="8">
    <location>
        <position position="61"/>
    </location>
    <ligand>
        <name>Zn(2+)</name>
        <dbReference type="ChEBI" id="CHEBI:29105"/>
        <note>catalytic</note>
    </ligand>
</feature>
<dbReference type="Pfam" id="PF00383">
    <property type="entry name" value="dCMP_cyt_deam_1"/>
    <property type="match status" value="1"/>
</dbReference>
<keyword evidence="4 8" id="KW-0479">Metal-binding</keyword>
<evidence type="ECO:0000256" key="7">
    <source>
        <dbReference type="ARBA" id="ARBA00048045"/>
    </source>
</evidence>
<keyword evidence="3 8" id="KW-0819">tRNA processing</keyword>
<comment type="subunit">
    <text evidence="2 8">Homodimer.</text>
</comment>
<dbReference type="GO" id="GO:0002100">
    <property type="term" value="P:tRNA wobble adenosine to inosine editing"/>
    <property type="evidence" value="ECO:0007669"/>
    <property type="project" value="UniProtKB-UniRule"/>
</dbReference>
<dbReference type="PANTHER" id="PTHR11079">
    <property type="entry name" value="CYTOSINE DEAMINASE FAMILY MEMBER"/>
    <property type="match status" value="1"/>
</dbReference>
<dbReference type="InterPro" id="IPR016193">
    <property type="entry name" value="Cytidine_deaminase-like"/>
</dbReference>
<dbReference type="RefSeq" id="WP_039647415.1">
    <property type="nucleotide sequence ID" value="NZ_JXBL01000001.1"/>
</dbReference>
<comment type="similarity">
    <text evidence="1">Belongs to the cytidine and deoxycytidylate deaminase family. ADAT2 subfamily.</text>
</comment>
<dbReference type="Gene3D" id="3.40.140.10">
    <property type="entry name" value="Cytidine Deaminase, domain 2"/>
    <property type="match status" value="1"/>
</dbReference>
<organism evidence="10 11">
    <name type="scientific">Geobacter soli</name>
    <dbReference type="NCBI Taxonomy" id="1510391"/>
    <lineage>
        <taxon>Bacteria</taxon>
        <taxon>Pseudomonadati</taxon>
        <taxon>Thermodesulfobacteriota</taxon>
        <taxon>Desulfuromonadia</taxon>
        <taxon>Geobacterales</taxon>
        <taxon>Geobacteraceae</taxon>
        <taxon>Geobacter</taxon>
    </lineage>
</organism>
<comment type="catalytic activity">
    <reaction evidence="7 8">
        <text>adenosine(34) in tRNA + H2O + H(+) = inosine(34) in tRNA + NH4(+)</text>
        <dbReference type="Rhea" id="RHEA:43168"/>
        <dbReference type="Rhea" id="RHEA-COMP:10373"/>
        <dbReference type="Rhea" id="RHEA-COMP:10374"/>
        <dbReference type="ChEBI" id="CHEBI:15377"/>
        <dbReference type="ChEBI" id="CHEBI:15378"/>
        <dbReference type="ChEBI" id="CHEBI:28938"/>
        <dbReference type="ChEBI" id="CHEBI:74411"/>
        <dbReference type="ChEBI" id="CHEBI:82852"/>
        <dbReference type="EC" id="3.5.4.33"/>
    </reaction>
</comment>
<evidence type="ECO:0000313" key="11">
    <source>
        <dbReference type="Proteomes" id="UP000031433"/>
    </source>
</evidence>
<name>A0A0C1TWA5_9BACT</name>
<feature type="binding site" evidence="8">
    <location>
        <position position="91"/>
    </location>
    <ligand>
        <name>Zn(2+)</name>
        <dbReference type="ChEBI" id="CHEBI:29105"/>
        <note>catalytic</note>
    </ligand>
</feature>
<accession>A0A0C1TWA5</accession>
<dbReference type="NCBIfam" id="NF008113">
    <property type="entry name" value="PRK10860.1"/>
    <property type="match status" value="1"/>
</dbReference>
<dbReference type="HAMAP" id="MF_00972">
    <property type="entry name" value="tRNA_aden_deaminase"/>
    <property type="match status" value="1"/>
</dbReference>
<keyword evidence="6 8" id="KW-0862">Zinc</keyword>